<feature type="active site" description="Proton acceptor; specific for D-alanine" evidence="4">
    <location>
        <position position="37"/>
    </location>
</feature>
<dbReference type="FunFam" id="3.20.20.10:FF:000002">
    <property type="entry name" value="Alanine racemase"/>
    <property type="match status" value="1"/>
</dbReference>
<dbReference type="GO" id="GO:0009252">
    <property type="term" value="P:peptidoglycan biosynthetic process"/>
    <property type="evidence" value="ECO:0007669"/>
    <property type="project" value="TreeGrafter"/>
</dbReference>
<organism evidence="8 9">
    <name type="scientific">Anaerolinea thermolimosa</name>
    <dbReference type="NCBI Taxonomy" id="229919"/>
    <lineage>
        <taxon>Bacteria</taxon>
        <taxon>Bacillati</taxon>
        <taxon>Chloroflexota</taxon>
        <taxon>Anaerolineae</taxon>
        <taxon>Anaerolineales</taxon>
        <taxon>Anaerolineaceae</taxon>
        <taxon>Anaerolinea</taxon>
    </lineage>
</organism>
<dbReference type="InterPro" id="IPR029066">
    <property type="entry name" value="PLP-binding_barrel"/>
</dbReference>
<sequence length="369" mass="40023">MPSNGQTNWIEVDLEAIRQNVRRLLQITGVQVMAVVKANAYGHGLVEASRAAVEGGATWLGVARIDEALTLVQAGIPATPVVLGYTEPERACEAANQGVRLAVYDRMVAEAYAAAAKNAGSPLYVHAKFDTGMGRLGHSPKEGVEFIHWLKGLPHVQVEGVFTHFAEADEPQKPTTLKQLAVFDELLQGLNAAGLRPPLVHAANSAATILFPQARYNLVRPGIAVYGLQPSPTAPLPSGFRPALCWKARLASVKMFPPGHGLSYNYQYFTTREERIGVVTVGYADGFRRVAGNRVLVRGKRVPVVGAVCMDQCLVQLDEVQDARIGDEVILIGREGEEMINAEEIARHWGTIGYEVVCGLGARVPRVYR</sequence>
<dbReference type="AlphaFoldDB" id="A0A3D1JEA9"/>
<evidence type="ECO:0000256" key="2">
    <source>
        <dbReference type="ARBA" id="ARBA00022898"/>
    </source>
</evidence>
<dbReference type="PANTHER" id="PTHR30511">
    <property type="entry name" value="ALANINE RACEMASE"/>
    <property type="match status" value="1"/>
</dbReference>
<comment type="function">
    <text evidence="4">Catalyzes the interconversion of L-alanine and D-alanine. May also act on other amino acids.</text>
</comment>
<name>A0A3D1JEA9_9CHLR</name>
<comment type="caution">
    <text evidence="8">The sequence shown here is derived from an EMBL/GenBank/DDBJ whole genome shotgun (WGS) entry which is preliminary data.</text>
</comment>
<dbReference type="NCBIfam" id="TIGR00492">
    <property type="entry name" value="alr"/>
    <property type="match status" value="1"/>
</dbReference>
<dbReference type="UniPathway" id="UPA00042">
    <property type="reaction ID" value="UER00497"/>
</dbReference>
<dbReference type="Pfam" id="PF00842">
    <property type="entry name" value="Ala_racemase_C"/>
    <property type="match status" value="1"/>
</dbReference>
<evidence type="ECO:0000313" key="8">
    <source>
        <dbReference type="EMBL" id="HCE16587.1"/>
    </source>
</evidence>
<evidence type="ECO:0000259" key="7">
    <source>
        <dbReference type="SMART" id="SM01005"/>
    </source>
</evidence>
<dbReference type="InterPro" id="IPR011079">
    <property type="entry name" value="Ala_racemase_C"/>
</dbReference>
<evidence type="ECO:0000256" key="5">
    <source>
        <dbReference type="PIRSR" id="PIRSR600821-50"/>
    </source>
</evidence>
<dbReference type="Gene3D" id="2.40.37.10">
    <property type="entry name" value="Lyase, Ornithine Decarboxylase, Chain A, domain 1"/>
    <property type="match status" value="1"/>
</dbReference>
<feature type="binding site" evidence="4 6">
    <location>
        <position position="135"/>
    </location>
    <ligand>
        <name>substrate</name>
    </ligand>
</feature>
<gene>
    <name evidence="8" type="primary">alr</name>
    <name evidence="8" type="ORF">DEQ80_01880</name>
</gene>
<evidence type="ECO:0000256" key="1">
    <source>
        <dbReference type="ARBA" id="ARBA00001933"/>
    </source>
</evidence>
<feature type="binding site" evidence="4 6">
    <location>
        <position position="310"/>
    </location>
    <ligand>
        <name>substrate</name>
    </ligand>
</feature>
<reference evidence="8 9" key="1">
    <citation type="journal article" date="2018" name="Nat. Biotechnol.">
        <title>A standardized bacterial taxonomy based on genome phylogeny substantially revises the tree of life.</title>
        <authorList>
            <person name="Parks D.H."/>
            <person name="Chuvochina M."/>
            <person name="Waite D.W."/>
            <person name="Rinke C."/>
            <person name="Skarshewski A."/>
            <person name="Chaumeil P.A."/>
            <person name="Hugenholtz P."/>
        </authorList>
    </citation>
    <scope>NUCLEOTIDE SEQUENCE [LARGE SCALE GENOMIC DNA]</scope>
    <source>
        <strain evidence="8">UBA8781</strain>
    </source>
</reference>
<dbReference type="PROSITE" id="PS00395">
    <property type="entry name" value="ALANINE_RACEMASE"/>
    <property type="match status" value="1"/>
</dbReference>
<comment type="catalytic activity">
    <reaction evidence="4">
        <text>L-alanine = D-alanine</text>
        <dbReference type="Rhea" id="RHEA:20249"/>
        <dbReference type="ChEBI" id="CHEBI:57416"/>
        <dbReference type="ChEBI" id="CHEBI:57972"/>
        <dbReference type="EC" id="5.1.1.1"/>
    </reaction>
</comment>
<dbReference type="GO" id="GO:0008784">
    <property type="term" value="F:alanine racemase activity"/>
    <property type="evidence" value="ECO:0007669"/>
    <property type="project" value="UniProtKB-UniRule"/>
</dbReference>
<accession>A0A3D1JEA9</accession>
<feature type="domain" description="Alanine racemase C-terminal" evidence="7">
    <location>
        <begin position="243"/>
        <end position="369"/>
    </location>
</feature>
<dbReference type="GO" id="GO:0030170">
    <property type="term" value="F:pyridoxal phosphate binding"/>
    <property type="evidence" value="ECO:0007669"/>
    <property type="project" value="UniProtKB-UniRule"/>
</dbReference>
<dbReference type="InterPro" id="IPR000821">
    <property type="entry name" value="Ala_racemase"/>
</dbReference>
<dbReference type="EC" id="5.1.1.1" evidence="4"/>
<keyword evidence="2 4" id="KW-0663">Pyridoxal phosphate</keyword>
<comment type="similarity">
    <text evidence="4">Belongs to the alanine racemase family.</text>
</comment>
<dbReference type="InterPro" id="IPR020622">
    <property type="entry name" value="Ala_racemase_pyridoxalP-BS"/>
</dbReference>
<comment type="cofactor">
    <cofactor evidence="1 4 5">
        <name>pyridoxal 5'-phosphate</name>
        <dbReference type="ChEBI" id="CHEBI:597326"/>
    </cofactor>
</comment>
<dbReference type="PRINTS" id="PR00992">
    <property type="entry name" value="ALARACEMASE"/>
</dbReference>
<comment type="pathway">
    <text evidence="4">Amino-acid biosynthesis; D-alanine biosynthesis; D-alanine from L-alanine: step 1/1.</text>
</comment>
<keyword evidence="3 4" id="KW-0413">Isomerase</keyword>
<dbReference type="SUPFAM" id="SSF51419">
    <property type="entry name" value="PLP-binding barrel"/>
    <property type="match status" value="1"/>
</dbReference>
<feature type="modified residue" description="N6-(pyridoxal phosphate)lysine" evidence="4 5">
    <location>
        <position position="37"/>
    </location>
</feature>
<evidence type="ECO:0000256" key="6">
    <source>
        <dbReference type="PIRSR" id="PIRSR600821-52"/>
    </source>
</evidence>
<feature type="active site" description="Proton acceptor; specific for L-alanine" evidence="4">
    <location>
        <position position="264"/>
    </location>
</feature>
<protein>
    <recommendedName>
        <fullName evidence="4">Alanine racemase</fullName>
        <ecNumber evidence="4">5.1.1.1</ecNumber>
    </recommendedName>
</protein>
<dbReference type="GO" id="GO:0005829">
    <property type="term" value="C:cytosol"/>
    <property type="evidence" value="ECO:0007669"/>
    <property type="project" value="TreeGrafter"/>
</dbReference>
<dbReference type="InterPro" id="IPR009006">
    <property type="entry name" value="Ala_racemase/Decarboxylase_C"/>
</dbReference>
<dbReference type="InterPro" id="IPR001608">
    <property type="entry name" value="Ala_racemase_N"/>
</dbReference>
<dbReference type="CDD" id="cd00430">
    <property type="entry name" value="PLPDE_III_AR"/>
    <property type="match status" value="1"/>
</dbReference>
<proteinExistence type="inferred from homology"/>
<dbReference type="Proteomes" id="UP000264141">
    <property type="component" value="Unassembled WGS sequence"/>
</dbReference>
<dbReference type="HAMAP" id="MF_01201">
    <property type="entry name" value="Ala_racemase"/>
    <property type="match status" value="1"/>
</dbReference>
<dbReference type="EMBL" id="DPBP01000007">
    <property type="protein sequence ID" value="HCE16587.1"/>
    <property type="molecule type" value="Genomic_DNA"/>
</dbReference>
<dbReference type="STRING" id="229919.GCA_001050195_02013"/>
<evidence type="ECO:0000313" key="9">
    <source>
        <dbReference type="Proteomes" id="UP000264141"/>
    </source>
</evidence>
<dbReference type="Pfam" id="PF01168">
    <property type="entry name" value="Ala_racemase_N"/>
    <property type="match status" value="1"/>
</dbReference>
<dbReference type="Gene3D" id="3.20.20.10">
    <property type="entry name" value="Alanine racemase"/>
    <property type="match status" value="1"/>
</dbReference>
<evidence type="ECO:0000256" key="4">
    <source>
        <dbReference type="HAMAP-Rule" id="MF_01201"/>
    </source>
</evidence>
<dbReference type="SMART" id="SM01005">
    <property type="entry name" value="Ala_racemase_C"/>
    <property type="match status" value="1"/>
</dbReference>
<dbReference type="PANTHER" id="PTHR30511:SF0">
    <property type="entry name" value="ALANINE RACEMASE, CATABOLIC-RELATED"/>
    <property type="match status" value="1"/>
</dbReference>
<dbReference type="SUPFAM" id="SSF50621">
    <property type="entry name" value="Alanine racemase C-terminal domain-like"/>
    <property type="match status" value="1"/>
</dbReference>
<evidence type="ECO:0000256" key="3">
    <source>
        <dbReference type="ARBA" id="ARBA00023235"/>
    </source>
</evidence>
<dbReference type="GO" id="GO:0030632">
    <property type="term" value="P:D-alanine biosynthetic process"/>
    <property type="evidence" value="ECO:0007669"/>
    <property type="project" value="UniProtKB-UniRule"/>
</dbReference>